<dbReference type="eggNOG" id="ENOG502QW5S">
    <property type="taxonomic scope" value="Eukaryota"/>
</dbReference>
<dbReference type="PRINTS" id="PR00367">
    <property type="entry name" value="ETHRSPELEMNT"/>
</dbReference>
<dbReference type="PANTHER" id="PTHR31985:SF130">
    <property type="entry name" value="ETHYLENE-RESPONSIVE TRANSCRIPTION FACTOR ERF034"/>
    <property type="match status" value="1"/>
</dbReference>
<name>R0HQJ8_9BRAS</name>
<keyword evidence="6" id="KW-0539">Nucleus</keyword>
<reference evidence="11" key="1">
    <citation type="journal article" date="2013" name="Nat. Genet.">
        <title>The Capsella rubella genome and the genomic consequences of rapid mating system evolution.</title>
        <authorList>
            <person name="Slotte T."/>
            <person name="Hazzouri K.M."/>
            <person name="Agren J.A."/>
            <person name="Koenig D."/>
            <person name="Maumus F."/>
            <person name="Guo Y.L."/>
            <person name="Steige K."/>
            <person name="Platts A.E."/>
            <person name="Escobar J.S."/>
            <person name="Newman L.K."/>
            <person name="Wang W."/>
            <person name="Mandakova T."/>
            <person name="Vello E."/>
            <person name="Smith L.M."/>
            <person name="Henz S.R."/>
            <person name="Steffen J."/>
            <person name="Takuno S."/>
            <person name="Brandvain Y."/>
            <person name="Coop G."/>
            <person name="Andolfatto P."/>
            <person name="Hu T.T."/>
            <person name="Blanchette M."/>
            <person name="Clark R.M."/>
            <person name="Quesneville H."/>
            <person name="Nordborg M."/>
            <person name="Gaut B.S."/>
            <person name="Lysak M.A."/>
            <person name="Jenkins J."/>
            <person name="Grimwood J."/>
            <person name="Chapman J."/>
            <person name="Prochnik S."/>
            <person name="Shu S."/>
            <person name="Rokhsar D."/>
            <person name="Schmutz J."/>
            <person name="Weigel D."/>
            <person name="Wright S.I."/>
        </authorList>
    </citation>
    <scope>NUCLEOTIDE SEQUENCE [LARGE SCALE GENOMIC DNA]</scope>
    <source>
        <strain evidence="11">cv. Monte Gargano</strain>
    </source>
</reference>
<evidence type="ECO:0000256" key="7">
    <source>
        <dbReference type="ARBA" id="ARBA00024343"/>
    </source>
</evidence>
<dbReference type="InterPro" id="IPR016177">
    <property type="entry name" value="DNA-bd_dom_sf"/>
</dbReference>
<proteinExistence type="inferred from homology"/>
<keyword evidence="2" id="KW-0805">Transcription regulation</keyword>
<gene>
    <name evidence="10" type="ORF">CARUB_v10023699mg</name>
</gene>
<dbReference type="Pfam" id="PF00847">
    <property type="entry name" value="AP2"/>
    <property type="match status" value="1"/>
</dbReference>
<dbReference type="STRING" id="81985.R0HQJ8"/>
<dbReference type="InterPro" id="IPR051032">
    <property type="entry name" value="AP2/ERF_TF_ERF_subfamily"/>
</dbReference>
<keyword evidence="4" id="KW-0010">Activator</keyword>
<feature type="region of interest" description="Disordered" evidence="8">
    <location>
        <begin position="211"/>
        <end position="250"/>
    </location>
</feature>
<comment type="similarity">
    <text evidence="7">Belongs to the AP2/ERF transcription factor family. ERF subfamily.</text>
</comment>
<feature type="region of interest" description="Disordered" evidence="8">
    <location>
        <begin position="35"/>
        <end position="110"/>
    </location>
</feature>
<keyword evidence="3" id="KW-0238">DNA-binding</keyword>
<dbReference type="InterPro" id="IPR001471">
    <property type="entry name" value="AP2/ERF_dom"/>
</dbReference>
<dbReference type="PANTHER" id="PTHR31985">
    <property type="entry name" value="ETHYLENE-RESPONSIVE TRANSCRIPTION FACTOR ERF042-RELATED"/>
    <property type="match status" value="1"/>
</dbReference>
<evidence type="ECO:0000259" key="9">
    <source>
        <dbReference type="PROSITE" id="PS51032"/>
    </source>
</evidence>
<keyword evidence="11" id="KW-1185">Reference proteome</keyword>
<organism evidence="10 11">
    <name type="scientific">Capsella rubella</name>
    <dbReference type="NCBI Taxonomy" id="81985"/>
    <lineage>
        <taxon>Eukaryota</taxon>
        <taxon>Viridiplantae</taxon>
        <taxon>Streptophyta</taxon>
        <taxon>Embryophyta</taxon>
        <taxon>Tracheophyta</taxon>
        <taxon>Spermatophyta</taxon>
        <taxon>Magnoliopsida</taxon>
        <taxon>eudicotyledons</taxon>
        <taxon>Gunneridae</taxon>
        <taxon>Pentapetalae</taxon>
        <taxon>rosids</taxon>
        <taxon>malvids</taxon>
        <taxon>Brassicales</taxon>
        <taxon>Brassicaceae</taxon>
        <taxon>Camelineae</taxon>
        <taxon>Capsella</taxon>
    </lineage>
</organism>
<protein>
    <recommendedName>
        <fullName evidence="9">AP2/ERF domain-containing protein</fullName>
    </recommendedName>
</protein>
<dbReference type="Gene3D" id="3.30.730.10">
    <property type="entry name" value="AP2/ERF domain"/>
    <property type="match status" value="1"/>
</dbReference>
<evidence type="ECO:0000256" key="6">
    <source>
        <dbReference type="ARBA" id="ARBA00023242"/>
    </source>
</evidence>
<dbReference type="Proteomes" id="UP000029121">
    <property type="component" value="Unassembled WGS sequence"/>
</dbReference>
<dbReference type="PROSITE" id="PS51032">
    <property type="entry name" value="AP2_ERF"/>
    <property type="match status" value="1"/>
</dbReference>
<evidence type="ECO:0000256" key="2">
    <source>
        <dbReference type="ARBA" id="ARBA00023015"/>
    </source>
</evidence>
<evidence type="ECO:0000256" key="5">
    <source>
        <dbReference type="ARBA" id="ARBA00023163"/>
    </source>
</evidence>
<dbReference type="AlphaFoldDB" id="R0HQJ8"/>
<dbReference type="FunFam" id="3.30.730.10:FF:000001">
    <property type="entry name" value="Ethylene-responsive transcription factor 2"/>
    <property type="match status" value="1"/>
</dbReference>
<evidence type="ECO:0000256" key="8">
    <source>
        <dbReference type="SAM" id="MobiDB-lite"/>
    </source>
</evidence>
<evidence type="ECO:0000313" key="11">
    <source>
        <dbReference type="Proteomes" id="UP000029121"/>
    </source>
</evidence>
<dbReference type="GO" id="GO:0003700">
    <property type="term" value="F:DNA-binding transcription factor activity"/>
    <property type="evidence" value="ECO:0007669"/>
    <property type="project" value="InterPro"/>
</dbReference>
<evidence type="ECO:0000256" key="1">
    <source>
        <dbReference type="ARBA" id="ARBA00004123"/>
    </source>
</evidence>
<dbReference type="EMBL" id="KB870808">
    <property type="protein sequence ID" value="EOA27560.1"/>
    <property type="molecule type" value="Genomic_DNA"/>
</dbReference>
<comment type="subcellular location">
    <subcellularLocation>
        <location evidence="1">Nucleus</location>
    </subcellularLocation>
</comment>
<sequence length="306" mass="33469">MSYPTSHIYFCATHLLLQSFSLITMERHINNNIESRSVPQATSSLSSSPTTSSSSSSSSSTNSNFPHHEEDNSKRKASRRSLAEDDDQTVGGGGGKKRKISGGDKHPTYRGVRMRSWGKWVSEIREPRKKSRIWLGTYPTAEMAARAHDVAALAIKGTTAYLNFPELSGELPRPVTNSPKDIQAAASLAAVNWQDPVNDADDSEEAAELAEAEPSPAAVVFSSDTSTTTTTTTQSQESSEASCASTSCSTDKDNEEEKLFDLPDLFADENEMMIRNDAFCYYSSTWQLCGADAGFRLEEPFFCLND</sequence>
<accession>R0HQJ8</accession>
<dbReference type="CDD" id="cd00018">
    <property type="entry name" value="AP2"/>
    <property type="match status" value="1"/>
</dbReference>
<dbReference type="GO" id="GO:0003677">
    <property type="term" value="F:DNA binding"/>
    <property type="evidence" value="ECO:0007669"/>
    <property type="project" value="UniProtKB-KW"/>
</dbReference>
<evidence type="ECO:0000256" key="4">
    <source>
        <dbReference type="ARBA" id="ARBA00023159"/>
    </source>
</evidence>
<dbReference type="GO" id="GO:0005634">
    <property type="term" value="C:nucleus"/>
    <property type="evidence" value="ECO:0007669"/>
    <property type="project" value="UniProtKB-SubCell"/>
</dbReference>
<evidence type="ECO:0000256" key="3">
    <source>
        <dbReference type="ARBA" id="ARBA00023125"/>
    </source>
</evidence>
<dbReference type="SMART" id="SM00380">
    <property type="entry name" value="AP2"/>
    <property type="match status" value="1"/>
</dbReference>
<feature type="domain" description="AP2/ERF" evidence="9">
    <location>
        <begin position="108"/>
        <end position="165"/>
    </location>
</feature>
<feature type="compositionally biased region" description="Low complexity" evidence="8">
    <location>
        <begin position="212"/>
        <end position="249"/>
    </location>
</feature>
<evidence type="ECO:0000313" key="10">
    <source>
        <dbReference type="EMBL" id="EOA27560.1"/>
    </source>
</evidence>
<dbReference type="InterPro" id="IPR036955">
    <property type="entry name" value="AP2/ERF_dom_sf"/>
</dbReference>
<keyword evidence="5" id="KW-0804">Transcription</keyword>
<dbReference type="SUPFAM" id="SSF54171">
    <property type="entry name" value="DNA-binding domain"/>
    <property type="match status" value="1"/>
</dbReference>
<feature type="compositionally biased region" description="Low complexity" evidence="8">
    <location>
        <begin position="42"/>
        <end position="63"/>
    </location>
</feature>